<comment type="caution">
    <text evidence="1">The sequence shown here is derived from an EMBL/GenBank/DDBJ whole genome shotgun (WGS) entry which is preliminary data.</text>
</comment>
<proteinExistence type="predicted"/>
<keyword evidence="2" id="KW-1185">Reference proteome</keyword>
<evidence type="ECO:0000313" key="1">
    <source>
        <dbReference type="EMBL" id="KAK3709200.1"/>
    </source>
</evidence>
<name>A0AAE0XT15_9GAST</name>
<evidence type="ECO:0000313" key="2">
    <source>
        <dbReference type="Proteomes" id="UP001283361"/>
    </source>
</evidence>
<dbReference type="Proteomes" id="UP001283361">
    <property type="component" value="Unassembled WGS sequence"/>
</dbReference>
<gene>
    <name evidence="1" type="ORF">RRG08_030877</name>
</gene>
<sequence length="121" mass="13708">MAIVDLVIDDVRPKIHRHPAANNTTLFCWFYPLARGEITSDGESGSPDRNSNILKPQTACSWDSHDDPWCLQSVMAQHCHLMWTQVRPVAKQSKQASKHTEHDVIVTQIPRNIRSAPVLRS</sequence>
<organism evidence="1 2">
    <name type="scientific">Elysia crispata</name>
    <name type="common">lettuce slug</name>
    <dbReference type="NCBI Taxonomy" id="231223"/>
    <lineage>
        <taxon>Eukaryota</taxon>
        <taxon>Metazoa</taxon>
        <taxon>Spiralia</taxon>
        <taxon>Lophotrochozoa</taxon>
        <taxon>Mollusca</taxon>
        <taxon>Gastropoda</taxon>
        <taxon>Heterobranchia</taxon>
        <taxon>Euthyneura</taxon>
        <taxon>Panpulmonata</taxon>
        <taxon>Sacoglossa</taxon>
        <taxon>Placobranchoidea</taxon>
        <taxon>Plakobranchidae</taxon>
        <taxon>Elysia</taxon>
    </lineage>
</organism>
<dbReference type="AlphaFoldDB" id="A0AAE0XT15"/>
<accession>A0AAE0XT15</accession>
<protein>
    <submittedName>
        <fullName evidence="1">Uncharacterized protein</fullName>
    </submittedName>
</protein>
<reference evidence="1" key="1">
    <citation type="journal article" date="2023" name="G3 (Bethesda)">
        <title>A reference genome for the long-term kleptoplast-retaining sea slug Elysia crispata morphotype clarki.</title>
        <authorList>
            <person name="Eastman K.E."/>
            <person name="Pendleton A.L."/>
            <person name="Shaikh M.A."/>
            <person name="Suttiyut T."/>
            <person name="Ogas R."/>
            <person name="Tomko P."/>
            <person name="Gavelis G."/>
            <person name="Widhalm J.R."/>
            <person name="Wisecaver J.H."/>
        </authorList>
    </citation>
    <scope>NUCLEOTIDE SEQUENCE</scope>
    <source>
        <strain evidence="1">ECLA1</strain>
    </source>
</reference>
<dbReference type="EMBL" id="JAWDGP010007673">
    <property type="protein sequence ID" value="KAK3709200.1"/>
    <property type="molecule type" value="Genomic_DNA"/>
</dbReference>